<sequence>MNLKLQACRLVAKLPLIHSARWPFGKIEVLLAYDFRRSNKAEYEYLTTYYPDYCSLYGDGTPDYFKNNFHYFASVRENDRLDIISHANEHGIGRERTAQDLAQELRRYSLREVGVIKFQGCDLGKGVWLEMARDAFLQAGISFAYMAAPLGRIQWVPPFKYVNVEHGGERYRVIKGNIERSFPGTRYT</sequence>
<evidence type="ECO:0000313" key="1">
    <source>
        <dbReference type="EMBL" id="OKA29110.1"/>
    </source>
</evidence>
<comment type="caution">
    <text evidence="1">The sequence shown here is derived from an EMBL/GenBank/DDBJ whole genome shotgun (WGS) entry which is preliminary data.</text>
</comment>
<dbReference type="EMBL" id="MPJD01000003">
    <property type="protein sequence ID" value="OKA29110.1"/>
    <property type="molecule type" value="Genomic_DNA"/>
</dbReference>
<evidence type="ECO:0000313" key="2">
    <source>
        <dbReference type="Proteomes" id="UP000185990"/>
    </source>
</evidence>
<dbReference type="AlphaFoldDB" id="A0A854A1Z7"/>
<proteinExistence type="predicted"/>
<accession>A0A854A1Z7</accession>
<dbReference type="Proteomes" id="UP000185990">
    <property type="component" value="Unassembled WGS sequence"/>
</dbReference>
<dbReference type="RefSeq" id="WP_073508794.1">
    <property type="nucleotide sequence ID" value="NZ_MPJD01000003.1"/>
</dbReference>
<reference evidence="1 2" key="1">
    <citation type="submission" date="2016-11" db="EMBL/GenBank/DDBJ databases">
        <title>Draft genome of Pseudomonas versuta A4R1.12.</title>
        <authorList>
            <person name="See-Too W.-S."/>
        </authorList>
    </citation>
    <scope>NUCLEOTIDE SEQUENCE [LARGE SCALE GENOMIC DNA]</scope>
    <source>
        <strain evidence="1 2">A4R1.12</strain>
    </source>
</reference>
<organism evidence="1 2">
    <name type="scientific">Pseudomonas versuta</name>
    <dbReference type="NCBI Taxonomy" id="1788301"/>
    <lineage>
        <taxon>Bacteria</taxon>
        <taxon>Pseudomonadati</taxon>
        <taxon>Pseudomonadota</taxon>
        <taxon>Gammaproteobacteria</taxon>
        <taxon>Pseudomonadales</taxon>
        <taxon>Pseudomonadaceae</taxon>
        <taxon>Pseudomonas</taxon>
    </lineage>
</organism>
<name>A0A854A1Z7_9PSED</name>
<gene>
    <name evidence="1" type="ORF">BOH74_01455</name>
</gene>
<protein>
    <submittedName>
        <fullName evidence="1">Uncharacterized protein</fullName>
    </submittedName>
</protein>